<dbReference type="GO" id="GO:0005829">
    <property type="term" value="C:cytosol"/>
    <property type="evidence" value="ECO:0007669"/>
    <property type="project" value="TreeGrafter"/>
</dbReference>
<evidence type="ECO:0000256" key="3">
    <source>
        <dbReference type="ARBA" id="ARBA00022723"/>
    </source>
</evidence>
<evidence type="ECO:0000256" key="10">
    <source>
        <dbReference type="ARBA" id="ARBA00049243"/>
    </source>
</evidence>
<dbReference type="Gene3D" id="3.90.180.10">
    <property type="entry name" value="Medium-chain alcohol dehydrogenases, catalytic domain"/>
    <property type="match status" value="1"/>
</dbReference>
<dbReference type="GO" id="GO:0008270">
    <property type="term" value="F:zinc ion binding"/>
    <property type="evidence" value="ECO:0007669"/>
    <property type="project" value="InterPro"/>
</dbReference>
<feature type="domain" description="Alcohol dehydrogenase-like C-terminal" evidence="12">
    <location>
        <begin position="220"/>
        <end position="351"/>
    </location>
</feature>
<dbReference type="EMBL" id="HBFS01027729">
    <property type="protein sequence ID" value="CAD8925315.1"/>
    <property type="molecule type" value="Transcribed_RNA"/>
</dbReference>
<evidence type="ECO:0000256" key="2">
    <source>
        <dbReference type="ARBA" id="ARBA00010902"/>
    </source>
</evidence>
<dbReference type="InterPro" id="IPR014183">
    <property type="entry name" value="ADH_3"/>
</dbReference>
<protein>
    <recommendedName>
        <fullName evidence="11">S-(hydroxymethyl)glutathione dehydrogenase</fullName>
        <ecNumber evidence="11">1.1.1.284</ecNumber>
    </recommendedName>
</protein>
<dbReference type="InterPro" id="IPR013154">
    <property type="entry name" value="ADH-like_N"/>
</dbReference>
<comment type="catalytic activity">
    <reaction evidence="10">
        <text>a primary alcohol + NAD(+) = an aldehyde + NADH + H(+)</text>
        <dbReference type="Rhea" id="RHEA:10736"/>
        <dbReference type="ChEBI" id="CHEBI:15378"/>
        <dbReference type="ChEBI" id="CHEBI:15734"/>
        <dbReference type="ChEBI" id="CHEBI:17478"/>
        <dbReference type="ChEBI" id="CHEBI:57540"/>
        <dbReference type="ChEBI" id="CHEBI:57945"/>
        <dbReference type="EC" id="1.1.1.1"/>
    </reaction>
</comment>
<dbReference type="InterPro" id="IPR036291">
    <property type="entry name" value="NAD(P)-bd_dom_sf"/>
</dbReference>
<dbReference type="AlphaFoldDB" id="A0A7S1CQ76"/>
<evidence type="ECO:0000259" key="12">
    <source>
        <dbReference type="Pfam" id="PF00107"/>
    </source>
</evidence>
<dbReference type="GO" id="GO:0004022">
    <property type="term" value="F:alcohol dehydrogenase (NAD+) activity"/>
    <property type="evidence" value="ECO:0007669"/>
    <property type="project" value="UniProtKB-EC"/>
</dbReference>
<evidence type="ECO:0000256" key="9">
    <source>
        <dbReference type="ARBA" id="ARBA00049164"/>
    </source>
</evidence>
<dbReference type="FunFam" id="3.40.50.720:FF:000003">
    <property type="entry name" value="S-(hydroxymethyl)glutathione dehydrogenase"/>
    <property type="match status" value="1"/>
</dbReference>
<name>A0A7S1CQ76_9STRA</name>
<evidence type="ECO:0000256" key="11">
    <source>
        <dbReference type="RuleBase" id="RU362016"/>
    </source>
</evidence>
<dbReference type="NCBIfam" id="TIGR02818">
    <property type="entry name" value="adh_III_F_hyde"/>
    <property type="match status" value="1"/>
</dbReference>
<comment type="catalytic activity">
    <reaction evidence="8 11">
        <text>S-(hydroxymethyl)glutathione + NAD(+) = S-formylglutathione + NADH + H(+)</text>
        <dbReference type="Rhea" id="RHEA:19985"/>
        <dbReference type="ChEBI" id="CHEBI:15378"/>
        <dbReference type="ChEBI" id="CHEBI:57540"/>
        <dbReference type="ChEBI" id="CHEBI:57688"/>
        <dbReference type="ChEBI" id="CHEBI:57945"/>
        <dbReference type="ChEBI" id="CHEBI:58758"/>
        <dbReference type="EC" id="1.1.1.284"/>
    </reaction>
</comment>
<dbReference type="GO" id="GO:0051903">
    <property type="term" value="F:S-(hydroxymethyl)glutathione dehydrogenase [NAD(P)+] activity"/>
    <property type="evidence" value="ECO:0007669"/>
    <property type="project" value="UniProtKB-EC"/>
</dbReference>
<gene>
    <name evidence="14" type="ORF">BSP0115_LOCUS18579</name>
</gene>
<keyword evidence="4 11" id="KW-0862">Zinc</keyword>
<dbReference type="InterPro" id="IPR002328">
    <property type="entry name" value="ADH_Zn_CS"/>
</dbReference>
<evidence type="ECO:0000256" key="6">
    <source>
        <dbReference type="ARBA" id="ARBA00023027"/>
    </source>
</evidence>
<evidence type="ECO:0000256" key="5">
    <source>
        <dbReference type="ARBA" id="ARBA00023002"/>
    </source>
</evidence>
<comment type="catalytic activity">
    <reaction evidence="7">
        <text>S-(hydroxymethyl)glutathione + NADP(+) = S-formylglutathione + NADPH + H(+)</text>
        <dbReference type="Rhea" id="RHEA:19981"/>
        <dbReference type="ChEBI" id="CHEBI:15378"/>
        <dbReference type="ChEBI" id="CHEBI:57688"/>
        <dbReference type="ChEBI" id="CHEBI:57783"/>
        <dbReference type="ChEBI" id="CHEBI:58349"/>
        <dbReference type="ChEBI" id="CHEBI:58758"/>
        <dbReference type="EC" id="1.1.1.284"/>
    </reaction>
</comment>
<dbReference type="EC" id="1.1.1.284" evidence="11"/>
<dbReference type="GO" id="GO:0046294">
    <property type="term" value="P:formaldehyde catabolic process"/>
    <property type="evidence" value="ECO:0007669"/>
    <property type="project" value="InterPro"/>
</dbReference>
<sequence>MAAEEALKGPVRGEKGSLTCRAAVCWEAKTDLEVVEITVGAPRAGEVRVRVEATGICHTDEYTRGGHDAEGAFPCILGHEGAGTVESVGEGVTSVAVGDKVICLYIPECRDCKFCNSGRTNLCSKIRATQGRGVMPDGTSRFSVRRGGSETDTPLYHFMGCSTFSEYTVMPEISLAKVSADAPTASVCLLGCGVTTGWGAATKTMKVREGSTCAVFGLGAVGLAAIMGCKEAGAARIIAVDVNEDKFARALEFGATETLNPKAHDGPVQDVIVGLTDGGVDYSFECIGNVITMRAALECCHKGWGESCIIGVAAAGQEISTRPFQLVTGRVWRGTAFGGVRGRSELPGLVDRYMAGDFKVDEFITHRMPLGDIGKGFEAMHAGEAIRPVIDMTA</sequence>
<evidence type="ECO:0000313" key="14">
    <source>
        <dbReference type="EMBL" id="CAD8925315.1"/>
    </source>
</evidence>
<comment type="cofactor">
    <cofactor evidence="1 11">
        <name>Zn(2+)</name>
        <dbReference type="ChEBI" id="CHEBI:29105"/>
    </cofactor>
</comment>
<dbReference type="Pfam" id="PF00107">
    <property type="entry name" value="ADH_zinc_N"/>
    <property type="match status" value="1"/>
</dbReference>
<dbReference type="CDD" id="cd08300">
    <property type="entry name" value="alcohol_DH_class_III"/>
    <property type="match status" value="1"/>
</dbReference>
<keyword evidence="3 11" id="KW-0479">Metal-binding</keyword>
<dbReference type="PROSITE" id="PS00059">
    <property type="entry name" value="ADH_ZINC"/>
    <property type="match status" value="1"/>
</dbReference>
<organism evidence="14">
    <name type="scientific">Bicosoecida sp. CB-2014</name>
    <dbReference type="NCBI Taxonomy" id="1486930"/>
    <lineage>
        <taxon>Eukaryota</taxon>
        <taxon>Sar</taxon>
        <taxon>Stramenopiles</taxon>
        <taxon>Bigyra</taxon>
        <taxon>Opalozoa</taxon>
        <taxon>Bicosoecida</taxon>
    </lineage>
</organism>
<reference evidence="14" key="1">
    <citation type="submission" date="2021-01" db="EMBL/GenBank/DDBJ databases">
        <authorList>
            <person name="Corre E."/>
            <person name="Pelletier E."/>
            <person name="Niang G."/>
            <person name="Scheremetjew M."/>
            <person name="Finn R."/>
            <person name="Kale V."/>
            <person name="Holt S."/>
            <person name="Cochrane G."/>
            <person name="Meng A."/>
            <person name="Brown T."/>
            <person name="Cohen L."/>
        </authorList>
    </citation>
    <scope>NUCLEOTIDE SEQUENCE</scope>
    <source>
        <strain evidence="14">Ms1</strain>
    </source>
</reference>
<comment type="catalytic activity">
    <reaction evidence="9">
        <text>a secondary alcohol + NAD(+) = a ketone + NADH + H(+)</text>
        <dbReference type="Rhea" id="RHEA:10740"/>
        <dbReference type="ChEBI" id="CHEBI:15378"/>
        <dbReference type="ChEBI" id="CHEBI:17087"/>
        <dbReference type="ChEBI" id="CHEBI:35681"/>
        <dbReference type="ChEBI" id="CHEBI:57540"/>
        <dbReference type="ChEBI" id="CHEBI:57945"/>
        <dbReference type="EC" id="1.1.1.1"/>
    </reaction>
</comment>
<dbReference type="SUPFAM" id="SSF50129">
    <property type="entry name" value="GroES-like"/>
    <property type="match status" value="2"/>
</dbReference>
<dbReference type="InterPro" id="IPR013149">
    <property type="entry name" value="ADH-like_C"/>
</dbReference>
<comment type="similarity">
    <text evidence="2 11">Belongs to the zinc-containing alcohol dehydrogenase family. Class-III subfamily.</text>
</comment>
<evidence type="ECO:0000256" key="7">
    <source>
        <dbReference type="ARBA" id="ARBA00047793"/>
    </source>
</evidence>
<evidence type="ECO:0000256" key="1">
    <source>
        <dbReference type="ARBA" id="ARBA00001947"/>
    </source>
</evidence>
<proteinExistence type="inferred from homology"/>
<dbReference type="SUPFAM" id="SSF51735">
    <property type="entry name" value="NAD(P)-binding Rossmann-fold domains"/>
    <property type="match status" value="1"/>
</dbReference>
<dbReference type="Pfam" id="PF08240">
    <property type="entry name" value="ADH_N"/>
    <property type="match status" value="1"/>
</dbReference>
<dbReference type="Gene3D" id="3.40.50.720">
    <property type="entry name" value="NAD(P)-binding Rossmann-like Domain"/>
    <property type="match status" value="1"/>
</dbReference>
<dbReference type="InterPro" id="IPR011032">
    <property type="entry name" value="GroES-like_sf"/>
</dbReference>
<evidence type="ECO:0000256" key="4">
    <source>
        <dbReference type="ARBA" id="ARBA00022833"/>
    </source>
</evidence>
<dbReference type="PANTHER" id="PTHR43880:SF12">
    <property type="entry name" value="ALCOHOL DEHYDROGENASE CLASS-3"/>
    <property type="match status" value="1"/>
</dbReference>
<keyword evidence="6 11" id="KW-0520">NAD</keyword>
<dbReference type="PANTHER" id="PTHR43880">
    <property type="entry name" value="ALCOHOL DEHYDROGENASE"/>
    <property type="match status" value="1"/>
</dbReference>
<feature type="domain" description="Alcohol dehydrogenase-like N-terminal" evidence="13">
    <location>
        <begin position="44"/>
        <end position="178"/>
    </location>
</feature>
<keyword evidence="5 11" id="KW-0560">Oxidoreductase</keyword>
<evidence type="ECO:0000256" key="8">
    <source>
        <dbReference type="ARBA" id="ARBA00048110"/>
    </source>
</evidence>
<accession>A0A7S1CQ76</accession>
<dbReference type="FunFam" id="3.90.180.10:FF:000067">
    <property type="entry name" value="alcohol dehydrogenase 1-like isoform X1"/>
    <property type="match status" value="1"/>
</dbReference>
<evidence type="ECO:0000259" key="13">
    <source>
        <dbReference type="Pfam" id="PF08240"/>
    </source>
</evidence>